<evidence type="ECO:0000313" key="2">
    <source>
        <dbReference type="EMBL" id="CAA9892641.1"/>
    </source>
</evidence>
<comment type="caution">
    <text evidence="2">The sequence shown here is derived from an EMBL/GenBank/DDBJ whole genome shotgun (WGS) entry which is preliminary data.</text>
</comment>
<keyword evidence="3" id="KW-1185">Reference proteome</keyword>
<organism evidence="2 3">
    <name type="scientific">Candidatus Methylobacter favarea</name>
    <dbReference type="NCBI Taxonomy" id="2707345"/>
    <lineage>
        <taxon>Bacteria</taxon>
        <taxon>Pseudomonadati</taxon>
        <taxon>Pseudomonadota</taxon>
        <taxon>Gammaproteobacteria</taxon>
        <taxon>Methylococcales</taxon>
        <taxon>Methylococcaceae</taxon>
        <taxon>Methylobacter</taxon>
    </lineage>
</organism>
<keyword evidence="1" id="KW-1133">Transmembrane helix</keyword>
<keyword evidence="1" id="KW-0812">Transmembrane</keyword>
<sequence>MKFKDLAENYLINPFLGAITSVVGVMIGVIGSLYPETIKQTFLKFCLEYKCVLSIDTLISASFWFCVFGFGLLFWGVQWAQMKRTNSATQDITKQSDELEELVTRLLTLPPEGFLEKFQELYRSAFVISQSALLKEDATKKEIAHCVRYVMGILAALVKSFDGDPQNIGYHANIMIYKDKNIILDNPIEKKRIEGILKFTDGFSNIENYLGILELIPEFSTTSESKDFQVDNSINSIGLPIPVISEVRIGNQPKHKVLPGAPWSFVHKIYASFHSMDEFLKWCNERCDFSGSVKNDLKEYFTNGDGKDIKSFISYPLLPLSNKEKSDQPAIGVLNIHRNREGILTGRGKSKEMNNLGLKLFTPISDPFRILLVLLLQKYSSAN</sequence>
<dbReference type="EMBL" id="CADCXN010000110">
    <property type="protein sequence ID" value="CAA9892641.1"/>
    <property type="molecule type" value="Genomic_DNA"/>
</dbReference>
<gene>
    <name evidence="2" type="ORF">METHB2_770009</name>
</gene>
<reference evidence="2 3" key="1">
    <citation type="submission" date="2020-02" db="EMBL/GenBank/DDBJ databases">
        <authorList>
            <person name="Hogendoorn C."/>
        </authorList>
    </citation>
    <scope>NUCLEOTIDE SEQUENCE [LARGE SCALE GENOMIC DNA]</scope>
    <source>
        <strain evidence="2">METHB21</strain>
    </source>
</reference>
<dbReference type="Proteomes" id="UP000494216">
    <property type="component" value="Unassembled WGS sequence"/>
</dbReference>
<proteinExistence type="predicted"/>
<accession>A0A8S0WSD5</accession>
<name>A0A8S0WSD5_9GAMM</name>
<feature type="transmembrane region" description="Helical" evidence="1">
    <location>
        <begin position="55"/>
        <end position="77"/>
    </location>
</feature>
<dbReference type="RefSeq" id="WP_174627395.1">
    <property type="nucleotide sequence ID" value="NZ_CADCXN010000110.1"/>
</dbReference>
<evidence type="ECO:0000256" key="1">
    <source>
        <dbReference type="SAM" id="Phobius"/>
    </source>
</evidence>
<dbReference type="AlphaFoldDB" id="A0A8S0WSD5"/>
<evidence type="ECO:0000313" key="3">
    <source>
        <dbReference type="Proteomes" id="UP000494216"/>
    </source>
</evidence>
<keyword evidence="1" id="KW-0472">Membrane</keyword>
<protein>
    <submittedName>
        <fullName evidence="2">Uncharacterized protein</fullName>
    </submittedName>
</protein>
<feature type="transmembrane region" description="Helical" evidence="1">
    <location>
        <begin position="12"/>
        <end position="34"/>
    </location>
</feature>